<keyword evidence="2" id="KW-0732">Signal</keyword>
<dbReference type="EMBL" id="JARQWQ010000013">
    <property type="protein sequence ID" value="KAK2567821.1"/>
    <property type="molecule type" value="Genomic_DNA"/>
</dbReference>
<gene>
    <name evidence="3" type="ORF">P5673_007696</name>
</gene>
<evidence type="ECO:0000313" key="4">
    <source>
        <dbReference type="Proteomes" id="UP001249851"/>
    </source>
</evidence>
<keyword evidence="4" id="KW-1185">Reference proteome</keyword>
<sequence>MCLSFFNSHLILLLLWDTLITEVNIKRHELIKPDLNDQFKKICGSQTPVTKLLFGDDLPQSEKEISETNKVGIKILSKPTTHYKQQRRANFSHCTHHHSQKPFLWKYQGPGKRSHLDRKKMDKPDQQ</sequence>
<protein>
    <submittedName>
        <fullName evidence="3">Uncharacterized protein</fullName>
    </submittedName>
</protein>
<name>A0AAD9QUU5_ACRCE</name>
<dbReference type="PANTHER" id="PTHR34239">
    <property type="entry name" value="APPLE DOMAIN-CONTAINING PROTEIN"/>
    <property type="match status" value="1"/>
</dbReference>
<feature type="chain" id="PRO_5042159566" evidence="2">
    <location>
        <begin position="26"/>
        <end position="127"/>
    </location>
</feature>
<dbReference type="AlphaFoldDB" id="A0AAD9QUU5"/>
<feature type="region of interest" description="Disordered" evidence="1">
    <location>
        <begin position="106"/>
        <end position="127"/>
    </location>
</feature>
<reference evidence="3" key="2">
    <citation type="journal article" date="2023" name="Science">
        <title>Genomic signatures of disease resistance in endangered staghorn corals.</title>
        <authorList>
            <person name="Vollmer S.V."/>
            <person name="Selwyn J.D."/>
            <person name="Despard B.A."/>
            <person name="Roesel C.L."/>
        </authorList>
    </citation>
    <scope>NUCLEOTIDE SEQUENCE</scope>
    <source>
        <strain evidence="3">K2</strain>
    </source>
</reference>
<feature type="signal peptide" evidence="2">
    <location>
        <begin position="1"/>
        <end position="25"/>
    </location>
</feature>
<accession>A0AAD9QUU5</accession>
<organism evidence="3 4">
    <name type="scientific">Acropora cervicornis</name>
    <name type="common">Staghorn coral</name>
    <dbReference type="NCBI Taxonomy" id="6130"/>
    <lineage>
        <taxon>Eukaryota</taxon>
        <taxon>Metazoa</taxon>
        <taxon>Cnidaria</taxon>
        <taxon>Anthozoa</taxon>
        <taxon>Hexacorallia</taxon>
        <taxon>Scleractinia</taxon>
        <taxon>Astrocoeniina</taxon>
        <taxon>Acroporidae</taxon>
        <taxon>Acropora</taxon>
    </lineage>
</organism>
<evidence type="ECO:0000313" key="3">
    <source>
        <dbReference type="EMBL" id="KAK2567821.1"/>
    </source>
</evidence>
<evidence type="ECO:0000256" key="2">
    <source>
        <dbReference type="SAM" id="SignalP"/>
    </source>
</evidence>
<comment type="caution">
    <text evidence="3">The sequence shown here is derived from an EMBL/GenBank/DDBJ whole genome shotgun (WGS) entry which is preliminary data.</text>
</comment>
<proteinExistence type="predicted"/>
<dbReference type="PANTHER" id="PTHR34239:SF2">
    <property type="entry name" value="TRANSPOSABLE ELEMENT P TRANSPOSASE_THAP9 CONSERVED DOMAIN-CONTAINING PROTEIN"/>
    <property type="match status" value="1"/>
</dbReference>
<evidence type="ECO:0000256" key="1">
    <source>
        <dbReference type="SAM" id="MobiDB-lite"/>
    </source>
</evidence>
<reference evidence="3" key="1">
    <citation type="journal article" date="2023" name="G3 (Bethesda)">
        <title>Whole genome assembly and annotation of the endangered Caribbean coral Acropora cervicornis.</title>
        <authorList>
            <person name="Selwyn J.D."/>
            <person name="Vollmer S.V."/>
        </authorList>
    </citation>
    <scope>NUCLEOTIDE SEQUENCE</scope>
    <source>
        <strain evidence="3">K2</strain>
    </source>
</reference>
<dbReference type="Proteomes" id="UP001249851">
    <property type="component" value="Unassembled WGS sequence"/>
</dbReference>